<name>A0A9R1F9F0_WHEAT</name>
<dbReference type="Proteomes" id="UP000815260">
    <property type="component" value="Chromosome 3A"/>
</dbReference>
<reference evidence="2" key="2">
    <citation type="submission" date="2020-03" db="EMBL/GenBank/DDBJ databases">
        <title>The second near-complete assembly of the hexaploid bread wheat (Triticum aestivum) genome.</title>
        <authorList>
            <person name="Zimin A.V."/>
            <person name="Puiu D."/>
            <person name="Shumante A."/>
            <person name="Alonge M."/>
            <person name="Salzberg S.L."/>
        </authorList>
    </citation>
    <scope>NUCLEOTIDE SEQUENCE</scope>
    <source>
        <tissue evidence="2">Leaf</tissue>
    </source>
</reference>
<gene>
    <name evidence="2" type="ORF">CFC21_036798</name>
</gene>
<protein>
    <submittedName>
        <fullName evidence="2">Uncharacterized protein</fullName>
    </submittedName>
</protein>
<feature type="region of interest" description="Disordered" evidence="1">
    <location>
        <begin position="1"/>
        <end position="46"/>
    </location>
</feature>
<reference evidence="2" key="1">
    <citation type="journal article" date="2017" name="Gigascience">
        <title>The first near-complete assembly of the hexaploid bread wheat genome, Triticum aestivum.</title>
        <authorList>
            <person name="Zimin A.V."/>
            <person name="Puiu D."/>
            <person name="Hall R."/>
            <person name="Kingan S."/>
            <person name="Clavijo B.J."/>
            <person name="Salzberg S.L."/>
        </authorList>
    </citation>
    <scope>NUCLEOTIDE SEQUENCE</scope>
    <source>
        <tissue evidence="2">Leaf</tissue>
    </source>
</reference>
<sequence>ASPSTGARTATRAPWPRPAAPATTPLSTSPSSAASGRPSRPRSSTW</sequence>
<feature type="compositionally biased region" description="Low complexity" evidence="1">
    <location>
        <begin position="7"/>
        <end position="46"/>
    </location>
</feature>
<dbReference type="EMBL" id="CM022217">
    <property type="protein sequence ID" value="KAF7024448.1"/>
    <property type="molecule type" value="Genomic_DNA"/>
</dbReference>
<evidence type="ECO:0000313" key="2">
    <source>
        <dbReference type="EMBL" id="KAF7024448.1"/>
    </source>
</evidence>
<proteinExistence type="predicted"/>
<organism evidence="2">
    <name type="scientific">Triticum aestivum</name>
    <name type="common">Wheat</name>
    <dbReference type="NCBI Taxonomy" id="4565"/>
    <lineage>
        <taxon>Eukaryota</taxon>
        <taxon>Viridiplantae</taxon>
        <taxon>Streptophyta</taxon>
        <taxon>Embryophyta</taxon>
        <taxon>Tracheophyta</taxon>
        <taxon>Spermatophyta</taxon>
        <taxon>Magnoliopsida</taxon>
        <taxon>Liliopsida</taxon>
        <taxon>Poales</taxon>
        <taxon>Poaceae</taxon>
        <taxon>BOP clade</taxon>
        <taxon>Pooideae</taxon>
        <taxon>Triticodae</taxon>
        <taxon>Triticeae</taxon>
        <taxon>Triticinae</taxon>
        <taxon>Triticum</taxon>
    </lineage>
</organism>
<comment type="caution">
    <text evidence="2">The sequence shown here is derived from an EMBL/GenBank/DDBJ whole genome shotgun (WGS) entry which is preliminary data.</text>
</comment>
<dbReference type="AlphaFoldDB" id="A0A9R1F9F0"/>
<evidence type="ECO:0000256" key="1">
    <source>
        <dbReference type="SAM" id="MobiDB-lite"/>
    </source>
</evidence>
<feature type="non-terminal residue" evidence="2">
    <location>
        <position position="1"/>
    </location>
</feature>
<accession>A0A9R1F9F0</accession>
<feature type="non-terminal residue" evidence="2">
    <location>
        <position position="46"/>
    </location>
</feature>